<keyword evidence="1" id="KW-0378">Hydrolase</keyword>
<proteinExistence type="predicted"/>
<protein>
    <submittedName>
        <fullName evidence="1">SGNH/GDSL hydrolase family protein</fullName>
    </submittedName>
</protein>
<name>A0ABT0HRC4_9BACT</name>
<comment type="caution">
    <text evidence="1">The sequence shown here is derived from an EMBL/GenBank/DDBJ whole genome shotgun (WGS) entry which is preliminary data.</text>
</comment>
<organism evidence="1 2">
    <name type="scientific">Spirosoma liriopis</name>
    <dbReference type="NCBI Taxonomy" id="2937440"/>
    <lineage>
        <taxon>Bacteria</taxon>
        <taxon>Pseudomonadati</taxon>
        <taxon>Bacteroidota</taxon>
        <taxon>Cytophagia</taxon>
        <taxon>Cytophagales</taxon>
        <taxon>Cytophagaceae</taxon>
        <taxon>Spirosoma</taxon>
    </lineage>
</organism>
<dbReference type="RefSeq" id="WP_248478911.1">
    <property type="nucleotide sequence ID" value="NZ_JALPRF010000003.1"/>
</dbReference>
<dbReference type="Proteomes" id="UP001202180">
    <property type="component" value="Unassembled WGS sequence"/>
</dbReference>
<dbReference type="SUPFAM" id="SSF52266">
    <property type="entry name" value="SGNH hydrolase"/>
    <property type="match status" value="1"/>
</dbReference>
<dbReference type="GO" id="GO:0016787">
    <property type="term" value="F:hydrolase activity"/>
    <property type="evidence" value="ECO:0007669"/>
    <property type="project" value="UniProtKB-KW"/>
</dbReference>
<reference evidence="1 2" key="1">
    <citation type="submission" date="2022-04" db="EMBL/GenBank/DDBJ databases">
        <title>Spirosoma sp. strain RP8 genome sequencing and assembly.</title>
        <authorList>
            <person name="Jung Y."/>
        </authorList>
    </citation>
    <scope>NUCLEOTIDE SEQUENCE [LARGE SCALE GENOMIC DNA]</scope>
    <source>
        <strain evidence="1 2">RP8</strain>
    </source>
</reference>
<accession>A0ABT0HRC4</accession>
<evidence type="ECO:0000313" key="1">
    <source>
        <dbReference type="EMBL" id="MCK8494377.1"/>
    </source>
</evidence>
<sequence length="252" mass="28068">MKILIIGDRHVGGYGLSAGQISFVGHFIRQISQTGRAVSVEAYAQSTLAAVQMTMSQLPLEHYDLIMVQAGQGCVDHPAGLESVFVRDTSRVPDVSGDLVLPDWLLPTIEKKPVGLIKRTAEAGQFLLMQGMATLGVLPRLFTVRHELTDLLTLLKPYRHKVILLSPFPHPQPVYRWLRQQGRALFMRSDVRQSFSVFDSDAVIQPREEYFLTGTTNTGYLNAVGHELVGRALFDFYLAAPTIVAIHTIRRS</sequence>
<dbReference type="EMBL" id="JALPRF010000003">
    <property type="protein sequence ID" value="MCK8494377.1"/>
    <property type="molecule type" value="Genomic_DNA"/>
</dbReference>
<gene>
    <name evidence="1" type="ORF">M0L20_21090</name>
</gene>
<keyword evidence="2" id="KW-1185">Reference proteome</keyword>
<evidence type="ECO:0000313" key="2">
    <source>
        <dbReference type="Proteomes" id="UP001202180"/>
    </source>
</evidence>